<dbReference type="Gene3D" id="1.10.510.10">
    <property type="entry name" value="Transferase(Phosphotransferase) domain 1"/>
    <property type="match status" value="1"/>
</dbReference>
<feature type="binding site" evidence="22">
    <location>
        <position position="669"/>
    </location>
    <ligand>
        <name>ATP</name>
        <dbReference type="ChEBI" id="CHEBI:30616"/>
    </ligand>
</feature>
<evidence type="ECO:0000313" key="26">
    <source>
        <dbReference type="EMBL" id="RLN34395.1"/>
    </source>
</evidence>
<dbReference type="FunFam" id="1.10.510.10:FF:000358">
    <property type="entry name" value="Putative leucine-rich repeat receptor-like serine/threonine-protein kinase"/>
    <property type="match status" value="1"/>
</dbReference>
<dbReference type="EC" id="2.7.11.1" evidence="4"/>
<keyword evidence="10 23" id="KW-0812">Transmembrane</keyword>
<dbReference type="SUPFAM" id="SSF52058">
    <property type="entry name" value="L domain-like"/>
    <property type="match status" value="1"/>
</dbReference>
<dbReference type="Proteomes" id="UP000275267">
    <property type="component" value="Unassembled WGS sequence"/>
</dbReference>
<dbReference type="Pfam" id="PF07714">
    <property type="entry name" value="PK_Tyr_Ser-Thr"/>
    <property type="match status" value="1"/>
</dbReference>
<keyword evidence="14" id="KW-0418">Kinase</keyword>
<keyword evidence="15 22" id="KW-0067">ATP-binding</keyword>
<dbReference type="InterPro" id="IPR011009">
    <property type="entry name" value="Kinase-like_dom_sf"/>
</dbReference>
<dbReference type="InterPro" id="IPR032675">
    <property type="entry name" value="LRR_dom_sf"/>
</dbReference>
<feature type="transmembrane region" description="Helical" evidence="23">
    <location>
        <begin position="584"/>
        <end position="603"/>
    </location>
</feature>
<dbReference type="InterPro" id="IPR017441">
    <property type="entry name" value="Protein_kinase_ATP_BS"/>
</dbReference>
<dbReference type="SMART" id="SM00220">
    <property type="entry name" value="S_TKc"/>
    <property type="match status" value="1"/>
</dbReference>
<evidence type="ECO:0000256" key="4">
    <source>
        <dbReference type="ARBA" id="ARBA00012513"/>
    </source>
</evidence>
<dbReference type="GO" id="GO:0005886">
    <property type="term" value="C:plasma membrane"/>
    <property type="evidence" value="ECO:0007669"/>
    <property type="project" value="UniProtKB-SubCell"/>
</dbReference>
<evidence type="ECO:0000256" key="17">
    <source>
        <dbReference type="ARBA" id="ARBA00023136"/>
    </source>
</evidence>
<keyword evidence="27" id="KW-1185">Reference proteome</keyword>
<dbReference type="InterPro" id="IPR001611">
    <property type="entry name" value="Leu-rich_rpt"/>
</dbReference>
<dbReference type="FunFam" id="3.80.10.10:FF:000095">
    <property type="entry name" value="LRR receptor-like serine/threonine-protein kinase GSO1"/>
    <property type="match status" value="1"/>
</dbReference>
<keyword evidence="19" id="KW-0325">Glycoprotein</keyword>
<evidence type="ECO:0000259" key="25">
    <source>
        <dbReference type="PROSITE" id="PS50011"/>
    </source>
</evidence>
<dbReference type="Gene3D" id="3.80.10.10">
    <property type="entry name" value="Ribonuclease Inhibitor"/>
    <property type="match status" value="3"/>
</dbReference>
<dbReference type="InterPro" id="IPR055414">
    <property type="entry name" value="LRR_R13L4/SHOC2-like"/>
</dbReference>
<dbReference type="PROSITE" id="PS00107">
    <property type="entry name" value="PROTEIN_KINASE_ATP"/>
    <property type="match status" value="1"/>
</dbReference>
<keyword evidence="6" id="KW-0723">Serine/threonine-protein kinase</keyword>
<evidence type="ECO:0000256" key="2">
    <source>
        <dbReference type="ARBA" id="ARBA00004479"/>
    </source>
</evidence>
<dbReference type="Pfam" id="PF00560">
    <property type="entry name" value="LRR_1"/>
    <property type="match status" value="3"/>
</dbReference>
<dbReference type="FunFam" id="3.30.200.20:FF:000661">
    <property type="entry name" value="Serine-threonine protein kinase plant-type"/>
    <property type="match status" value="1"/>
</dbReference>
<evidence type="ECO:0000256" key="5">
    <source>
        <dbReference type="ARBA" id="ARBA00022475"/>
    </source>
</evidence>
<keyword evidence="8" id="KW-0433">Leucine-rich repeat</keyword>
<evidence type="ECO:0000256" key="16">
    <source>
        <dbReference type="ARBA" id="ARBA00022989"/>
    </source>
</evidence>
<proteinExistence type="inferred from homology"/>
<dbReference type="InterPro" id="IPR008271">
    <property type="entry name" value="Ser/Thr_kinase_AS"/>
</dbReference>
<comment type="similarity">
    <text evidence="3">Belongs to the protein kinase superfamily. Ser/Thr protein kinase family.</text>
</comment>
<dbReference type="PANTHER" id="PTHR27008:SF497">
    <property type="entry name" value="OS11G0695000 PROTEIN"/>
    <property type="match status" value="1"/>
</dbReference>
<evidence type="ECO:0000313" key="27">
    <source>
        <dbReference type="Proteomes" id="UP000275267"/>
    </source>
</evidence>
<dbReference type="Gene3D" id="3.30.200.20">
    <property type="entry name" value="Phosphorylase Kinase, domain 1"/>
    <property type="match status" value="1"/>
</dbReference>
<evidence type="ECO:0000256" key="22">
    <source>
        <dbReference type="PROSITE-ProRule" id="PRU10141"/>
    </source>
</evidence>
<evidence type="ECO:0000256" key="24">
    <source>
        <dbReference type="SAM" id="SignalP"/>
    </source>
</evidence>
<dbReference type="InterPro" id="IPR000719">
    <property type="entry name" value="Prot_kinase_dom"/>
</dbReference>
<evidence type="ECO:0000256" key="9">
    <source>
        <dbReference type="ARBA" id="ARBA00022679"/>
    </source>
</evidence>
<keyword evidence="17 23" id="KW-0472">Membrane</keyword>
<keyword evidence="9" id="KW-0808">Transferase</keyword>
<dbReference type="EMBL" id="PQIB02000002">
    <property type="protein sequence ID" value="RLN34395.1"/>
    <property type="molecule type" value="Genomic_DNA"/>
</dbReference>
<dbReference type="Pfam" id="PF08263">
    <property type="entry name" value="LRRNT_2"/>
    <property type="match status" value="1"/>
</dbReference>
<dbReference type="SUPFAM" id="SSF52047">
    <property type="entry name" value="RNI-like"/>
    <property type="match status" value="1"/>
</dbReference>
<evidence type="ECO:0000256" key="15">
    <source>
        <dbReference type="ARBA" id="ARBA00022840"/>
    </source>
</evidence>
<evidence type="ECO:0000256" key="13">
    <source>
        <dbReference type="ARBA" id="ARBA00022741"/>
    </source>
</evidence>
<keyword evidence="11 24" id="KW-0732">Signal</keyword>
<dbReference type="AlphaFoldDB" id="A0A3L6T7W9"/>
<dbReference type="InterPro" id="IPR051809">
    <property type="entry name" value="Plant_receptor-like_S/T_kinase"/>
</dbReference>
<comment type="caution">
    <text evidence="26">The sequence shown here is derived from an EMBL/GenBank/DDBJ whole genome shotgun (WGS) entry which is preliminary data.</text>
</comment>
<organism evidence="26 27">
    <name type="scientific">Panicum miliaceum</name>
    <name type="common">Proso millet</name>
    <name type="synonym">Broomcorn millet</name>
    <dbReference type="NCBI Taxonomy" id="4540"/>
    <lineage>
        <taxon>Eukaryota</taxon>
        <taxon>Viridiplantae</taxon>
        <taxon>Streptophyta</taxon>
        <taxon>Embryophyta</taxon>
        <taxon>Tracheophyta</taxon>
        <taxon>Spermatophyta</taxon>
        <taxon>Magnoliopsida</taxon>
        <taxon>Liliopsida</taxon>
        <taxon>Poales</taxon>
        <taxon>Poaceae</taxon>
        <taxon>PACMAD clade</taxon>
        <taxon>Panicoideae</taxon>
        <taxon>Panicodae</taxon>
        <taxon>Paniceae</taxon>
        <taxon>Panicinae</taxon>
        <taxon>Panicum</taxon>
        <taxon>Panicum sect. Panicum</taxon>
    </lineage>
</organism>
<keyword evidence="13 22" id="KW-0547">Nucleotide-binding</keyword>
<accession>A0A3L6T7W9</accession>
<dbReference type="GO" id="GO:0005524">
    <property type="term" value="F:ATP binding"/>
    <property type="evidence" value="ECO:0007669"/>
    <property type="project" value="UniProtKB-UniRule"/>
</dbReference>
<evidence type="ECO:0000256" key="1">
    <source>
        <dbReference type="ARBA" id="ARBA00004162"/>
    </source>
</evidence>
<dbReference type="Pfam" id="PF23598">
    <property type="entry name" value="LRR_14"/>
    <property type="match status" value="1"/>
</dbReference>
<feature type="signal peptide" evidence="24">
    <location>
        <begin position="1"/>
        <end position="19"/>
    </location>
</feature>
<evidence type="ECO:0000256" key="19">
    <source>
        <dbReference type="ARBA" id="ARBA00023180"/>
    </source>
</evidence>
<evidence type="ECO:0000256" key="6">
    <source>
        <dbReference type="ARBA" id="ARBA00022527"/>
    </source>
</evidence>
<keyword evidence="5" id="KW-1003">Cell membrane</keyword>
<evidence type="ECO:0000256" key="12">
    <source>
        <dbReference type="ARBA" id="ARBA00022737"/>
    </source>
</evidence>
<comment type="subcellular location">
    <subcellularLocation>
        <location evidence="1">Cell membrane</location>
        <topology evidence="1">Single-pass membrane protein</topology>
    </subcellularLocation>
    <subcellularLocation>
        <location evidence="2">Membrane</location>
        <topology evidence="2">Single-pass type I membrane protein</topology>
    </subcellularLocation>
</comment>
<dbReference type="InterPro" id="IPR013210">
    <property type="entry name" value="LRR_N_plant-typ"/>
</dbReference>
<feature type="domain" description="Protein kinase" evidence="25">
    <location>
        <begin position="641"/>
        <end position="894"/>
    </location>
</feature>
<dbReference type="SUPFAM" id="SSF56112">
    <property type="entry name" value="Protein kinase-like (PK-like)"/>
    <property type="match status" value="1"/>
</dbReference>
<reference evidence="27" key="1">
    <citation type="journal article" date="2019" name="Nat. Commun.">
        <title>The genome of broomcorn millet.</title>
        <authorList>
            <person name="Zou C."/>
            <person name="Miki D."/>
            <person name="Li D."/>
            <person name="Tang Q."/>
            <person name="Xiao L."/>
            <person name="Rajput S."/>
            <person name="Deng P."/>
            <person name="Jia W."/>
            <person name="Huang R."/>
            <person name="Zhang M."/>
            <person name="Sun Y."/>
            <person name="Hu J."/>
            <person name="Fu X."/>
            <person name="Schnable P.S."/>
            <person name="Li F."/>
            <person name="Zhang H."/>
            <person name="Feng B."/>
            <person name="Zhu X."/>
            <person name="Liu R."/>
            <person name="Schnable J.C."/>
            <person name="Zhu J.-K."/>
            <person name="Zhang H."/>
        </authorList>
    </citation>
    <scope>NUCLEOTIDE SEQUENCE [LARGE SCALE GENOMIC DNA]</scope>
</reference>
<comment type="catalytic activity">
    <reaction evidence="21">
        <text>L-seryl-[protein] + ATP = O-phospho-L-seryl-[protein] + ADP + H(+)</text>
        <dbReference type="Rhea" id="RHEA:17989"/>
        <dbReference type="Rhea" id="RHEA-COMP:9863"/>
        <dbReference type="Rhea" id="RHEA-COMP:11604"/>
        <dbReference type="ChEBI" id="CHEBI:15378"/>
        <dbReference type="ChEBI" id="CHEBI:29999"/>
        <dbReference type="ChEBI" id="CHEBI:30616"/>
        <dbReference type="ChEBI" id="CHEBI:83421"/>
        <dbReference type="ChEBI" id="CHEBI:456216"/>
        <dbReference type="EC" id="2.7.11.1"/>
    </reaction>
</comment>
<gene>
    <name evidence="26" type="ORF">C2845_PM03G30570</name>
</gene>
<dbReference type="PROSITE" id="PS00108">
    <property type="entry name" value="PROTEIN_KINASE_ST"/>
    <property type="match status" value="1"/>
</dbReference>
<evidence type="ECO:0000256" key="11">
    <source>
        <dbReference type="ARBA" id="ARBA00022729"/>
    </source>
</evidence>
<dbReference type="FunFam" id="3.80.10.10:FF:000101">
    <property type="entry name" value="LRR receptor-like serine/threonine-protein kinase ERECTA"/>
    <property type="match status" value="1"/>
</dbReference>
<name>A0A3L6T7W9_PANMI</name>
<dbReference type="OrthoDB" id="674539at2759"/>
<keyword evidence="7" id="KW-0597">Phosphoprotein</keyword>
<evidence type="ECO:0000256" key="7">
    <source>
        <dbReference type="ARBA" id="ARBA00022553"/>
    </source>
</evidence>
<keyword evidence="12" id="KW-0677">Repeat</keyword>
<evidence type="ECO:0000256" key="3">
    <source>
        <dbReference type="ARBA" id="ARBA00008684"/>
    </source>
</evidence>
<comment type="catalytic activity">
    <reaction evidence="20">
        <text>L-threonyl-[protein] + ATP = O-phospho-L-threonyl-[protein] + ADP + H(+)</text>
        <dbReference type="Rhea" id="RHEA:46608"/>
        <dbReference type="Rhea" id="RHEA-COMP:11060"/>
        <dbReference type="Rhea" id="RHEA-COMP:11605"/>
        <dbReference type="ChEBI" id="CHEBI:15378"/>
        <dbReference type="ChEBI" id="CHEBI:30013"/>
        <dbReference type="ChEBI" id="CHEBI:30616"/>
        <dbReference type="ChEBI" id="CHEBI:61977"/>
        <dbReference type="ChEBI" id="CHEBI:456216"/>
        <dbReference type="EC" id="2.7.11.1"/>
    </reaction>
</comment>
<evidence type="ECO:0000256" key="10">
    <source>
        <dbReference type="ARBA" id="ARBA00022692"/>
    </source>
</evidence>
<evidence type="ECO:0000256" key="14">
    <source>
        <dbReference type="ARBA" id="ARBA00022777"/>
    </source>
</evidence>
<dbReference type="STRING" id="4540.A0A3L6T7W9"/>
<sequence length="947" mass="104287">MAMLMSFLLALGMAVAAHSNNTDLAALLAFRSQLSDHLGILEGNWTTKASFCHWTGVSCSRRRQRVTALELPGVPLHGEITPHLGNLSFLRVLNLTGTYLLGSIPNDLGRLSRLVILDLGSNNLSGTIPSTIGNLTMIQALTLDHNYLSGKIPSDLLGLLNLRYLSLKTNYLSGPIPNFSSTSTPSFTHIYINKNSLSGFIPHGFGSLVWLRELWLRDNQLTGPAPPSIFNMSRLMTMALGRNNLSGSIPGNESFMLPSRIPVGLATCKNLQILDIPGNLFVDVIPRWLAQLPHLTGISMGYNKLFGHIPPVLRNITKLEVLDIPFSNLSGQIPEELGTLRQLTSMHLPSNQLACPFPSFIGNLSKLTYLNLEDNQLTGPVLSTLGNLRSIQTLRISSNNFGGDLDFLGSLGNCQQLQVLCTSNNPYSSATLNPNHVGNLSTKLLAVEAINSQIVGGLPATISNLNDLYFISLQYNQLNKAIPESLTMLENLELLALSTNSLSGPIPIKIGSIPNYLAKFSYLSSLNLAFNNREGRIPSGGVFSSLTFQSLMGNHRLCGGTPRLGFLPCAEKPHPTHGQHILKITLPIVTIAFGVIMVFLYLLGRKKIVKNIDDKVSVEVADVIRRRPVSYREIVHATNNFNQDNLLGAGNFGRVFKGHLDDGMVVAIKVLNMEIAKATESFDAECEALRMARHRNLIRIFSTCSNMDFRALLLQYMPNGNLEEHLHSNTRPCMGFLRRLGIMLDVSLAMEYLHHSHYTVVLHCDLKPSNVLFDEYMTAHVADFGIAKILLGDNTSIVSARMPGTIGYVAPEYAFIGKASRKSDVFSFGIMLLEVFTGKRPIDPLFVAELTLREWVSKAFPARLIDIADDKLLQDEETRLCFEYQTNTSLSPYSTVTGGNFLASIFELGLICSSEPPEQRMAMNDVVVRLKNINKEYCASIQALQRP</sequence>
<evidence type="ECO:0000256" key="21">
    <source>
        <dbReference type="ARBA" id="ARBA00048679"/>
    </source>
</evidence>
<evidence type="ECO:0000256" key="20">
    <source>
        <dbReference type="ARBA" id="ARBA00047899"/>
    </source>
</evidence>
<dbReference type="GO" id="GO:0004674">
    <property type="term" value="F:protein serine/threonine kinase activity"/>
    <property type="evidence" value="ECO:0007669"/>
    <property type="project" value="UniProtKB-KW"/>
</dbReference>
<evidence type="ECO:0000256" key="8">
    <source>
        <dbReference type="ARBA" id="ARBA00022614"/>
    </source>
</evidence>
<feature type="chain" id="PRO_5018165196" description="non-specific serine/threonine protein kinase" evidence="24">
    <location>
        <begin position="20"/>
        <end position="947"/>
    </location>
</feature>
<protein>
    <recommendedName>
        <fullName evidence="4">non-specific serine/threonine protein kinase</fullName>
        <ecNumber evidence="4">2.7.11.1</ecNumber>
    </recommendedName>
</protein>
<dbReference type="PROSITE" id="PS50011">
    <property type="entry name" value="PROTEIN_KINASE_DOM"/>
    <property type="match status" value="1"/>
</dbReference>
<dbReference type="InterPro" id="IPR001245">
    <property type="entry name" value="Ser-Thr/Tyr_kinase_cat_dom"/>
</dbReference>
<keyword evidence="18" id="KW-0675">Receptor</keyword>
<evidence type="ECO:0000256" key="18">
    <source>
        <dbReference type="ARBA" id="ARBA00023170"/>
    </source>
</evidence>
<keyword evidence="16 23" id="KW-1133">Transmembrane helix</keyword>
<evidence type="ECO:0000256" key="23">
    <source>
        <dbReference type="SAM" id="Phobius"/>
    </source>
</evidence>
<dbReference type="PANTHER" id="PTHR27008">
    <property type="entry name" value="OS04G0122200 PROTEIN"/>
    <property type="match status" value="1"/>
</dbReference>